<dbReference type="InterPro" id="IPR011990">
    <property type="entry name" value="TPR-like_helical_dom_sf"/>
</dbReference>
<organism evidence="1 2">
    <name type="scientific">Belnapia arida</name>
    <dbReference type="NCBI Taxonomy" id="2804533"/>
    <lineage>
        <taxon>Bacteria</taxon>
        <taxon>Pseudomonadati</taxon>
        <taxon>Pseudomonadota</taxon>
        <taxon>Alphaproteobacteria</taxon>
        <taxon>Acetobacterales</taxon>
        <taxon>Roseomonadaceae</taxon>
        <taxon>Belnapia</taxon>
    </lineage>
</organism>
<reference evidence="1 2" key="1">
    <citation type="submission" date="2021-01" db="EMBL/GenBank/DDBJ databases">
        <title>Belnapia mucosa sp. nov. and Belnapia arida sp. nov., isolated from the Tabernas Desert (Almeria, Spain).</title>
        <authorList>
            <person name="Molina-Menor E."/>
            <person name="Vidal-Verdu A."/>
            <person name="Calonge A."/>
            <person name="Satari L."/>
            <person name="Pereto J."/>
            <person name="Porcar M."/>
        </authorList>
    </citation>
    <scope>NUCLEOTIDE SEQUENCE [LARGE SCALE GENOMIC DNA]</scope>
    <source>
        <strain evidence="1 2">T18</strain>
    </source>
</reference>
<protein>
    <recommendedName>
        <fullName evidence="3">Tetratricopeptide repeat-containing protein</fullName>
    </recommendedName>
</protein>
<keyword evidence="2" id="KW-1185">Reference proteome</keyword>
<dbReference type="EMBL" id="JAETWB010000010">
    <property type="protein sequence ID" value="MBL6080024.1"/>
    <property type="molecule type" value="Genomic_DNA"/>
</dbReference>
<comment type="caution">
    <text evidence="1">The sequence shown here is derived from an EMBL/GenBank/DDBJ whole genome shotgun (WGS) entry which is preliminary data.</text>
</comment>
<evidence type="ECO:0008006" key="3">
    <source>
        <dbReference type="Google" id="ProtNLM"/>
    </source>
</evidence>
<sequence length="119" mass="12655">MEPLLRDAVAVLAHVLLRFDRAEEARALLAALIELDADPAWARQAHCLALLRAGRSEDAVAAAEGILTDWPSGPAAAPMLHVAAKAAWRLGQVEKARAYAETAQSAASIGLRPGTARRR</sequence>
<dbReference type="Proteomes" id="UP000660885">
    <property type="component" value="Unassembled WGS sequence"/>
</dbReference>
<dbReference type="RefSeq" id="WP_202833264.1">
    <property type="nucleotide sequence ID" value="NZ_JAETWB010000010.1"/>
</dbReference>
<evidence type="ECO:0000313" key="1">
    <source>
        <dbReference type="EMBL" id="MBL6080024.1"/>
    </source>
</evidence>
<name>A0ABS1U5S6_9PROT</name>
<dbReference type="Gene3D" id="1.25.40.10">
    <property type="entry name" value="Tetratricopeptide repeat domain"/>
    <property type="match status" value="1"/>
</dbReference>
<evidence type="ECO:0000313" key="2">
    <source>
        <dbReference type="Proteomes" id="UP000660885"/>
    </source>
</evidence>
<proteinExistence type="predicted"/>
<gene>
    <name evidence="1" type="ORF">JMJ56_18545</name>
</gene>
<accession>A0ABS1U5S6</accession>
<dbReference type="SUPFAM" id="SSF48452">
    <property type="entry name" value="TPR-like"/>
    <property type="match status" value="1"/>
</dbReference>